<organism evidence="2 3">
    <name type="scientific">Bacillus safensis</name>
    <dbReference type="NCBI Taxonomy" id="561879"/>
    <lineage>
        <taxon>Bacteria</taxon>
        <taxon>Bacillati</taxon>
        <taxon>Bacillota</taxon>
        <taxon>Bacilli</taxon>
        <taxon>Bacillales</taxon>
        <taxon>Bacillaceae</taxon>
        <taxon>Bacillus</taxon>
    </lineage>
</organism>
<proteinExistence type="predicted"/>
<feature type="domain" description="Bacillithiol biosynthesis BshC N-terminal Rossmann-like" evidence="1">
    <location>
        <begin position="5"/>
        <end position="98"/>
    </location>
</feature>
<gene>
    <name evidence="2" type="ORF">BsIDN1_27070</name>
</gene>
<dbReference type="EMBL" id="AP021906">
    <property type="protein sequence ID" value="BBP89089.1"/>
    <property type="molecule type" value="Genomic_DNA"/>
</dbReference>
<evidence type="ECO:0000313" key="3">
    <source>
        <dbReference type="Proteomes" id="UP000464658"/>
    </source>
</evidence>
<dbReference type="AlphaFoldDB" id="A0A5S9MAW3"/>
<protein>
    <recommendedName>
        <fullName evidence="1">Bacillithiol biosynthesis BshC N-terminal Rossmann-like domain-containing protein</fullName>
    </recommendedName>
</protein>
<evidence type="ECO:0000313" key="2">
    <source>
        <dbReference type="EMBL" id="BBP89089.1"/>
    </source>
</evidence>
<dbReference type="InterPro" id="IPR055398">
    <property type="entry name" value="Rossmann-like_BshC"/>
</dbReference>
<reference evidence="2 3" key="1">
    <citation type="submission" date="2019-12" db="EMBL/GenBank/DDBJ databases">
        <title>Full genome sequence of a Bacillus safensis strain isolated from commercially available natto in Indonesia.</title>
        <authorList>
            <person name="Yoshida M."/>
            <person name="Uomi M."/>
            <person name="Waturangi D."/>
            <person name="Ekaputri J.J."/>
            <person name="Setiamarga D.H.E."/>
        </authorList>
    </citation>
    <scope>NUCLEOTIDE SEQUENCE [LARGE SCALE GENOMIC DNA]</scope>
    <source>
        <strain evidence="2 3">IDN1</strain>
    </source>
</reference>
<name>A0A5S9MAW3_BACIA</name>
<dbReference type="Proteomes" id="UP000464658">
    <property type="component" value="Chromosome"/>
</dbReference>
<accession>A0A5S9MAW3</accession>
<evidence type="ECO:0000259" key="1">
    <source>
        <dbReference type="Pfam" id="PF10079"/>
    </source>
</evidence>
<dbReference type="Pfam" id="PF10079">
    <property type="entry name" value="Rossmann-like_BshC"/>
    <property type="match status" value="1"/>
</dbReference>
<sequence>MEMSFPREALADYMSAYHAKFESAAMRQNIEKIRDERSVMVVGGQQAGLLAGPLYTIHKIISIIQFVKEKESVLGVPVIPVFWVAGEDHDVDEINFCLHIWRKRSSQAKAAIT</sequence>